<feature type="compositionally biased region" description="Low complexity" evidence="2">
    <location>
        <begin position="416"/>
        <end position="425"/>
    </location>
</feature>
<sequence length="831" mass="91588">MQAREWTRRADPCSASCSSASPACGAAGWAAWPRAATSTGAQPLAARVLRHRRVRDSGPHPAMVRRGARERLPGRRPLRLCRHGEIAVSALAGLANITALNLANNLLSGQLTAAALARLTRLRILNLPSRVFLALRSFSSAAAAEFRRPTNLRRASPDLVVRSFCSVFFKRAAFSMLLTFTASPSAELVAAAVRSFAGESLPQLLRRSSQGPLPSSPSGEEFAKRALDSFDPDPYIFWKDQDGQDPASRLGLQSQPGPLMTWLCLRSMSTCCPCAEAGTSLWTSSWPRARRTRPPSDDGSSPSLQALPDRALGEKKVGVRRYAQMPTASALRSSLAQGRRIRGFRKDLDSLLTQARHHPADTGTSNIGARRKCCGASLQLLLSLRKDNFRAESSAPKVPTRVVRLPLPSPRTILAKRSSARAASAAPPPKTSRLTKGKAMAPGTSSAGQQPLVLHVSKAAQNTVTKATGLLGRITDFKRRGQDLGHLLPYAQKWNAADITPATRGLGKDRLPAPDPVGNRSSEEHFTRLRYAVKELDSAWYDATNNLMLTADARKTLFEELLWEHRELVEAHDNAQASIDALKEQLANAQRQDERGSENASNATVVLQAELEELAKARKSAEEKAARLEEEHKECNQLILQTDALAHRDPFSSLHGLFPDSRLVKKVNARRPSQSQANLAVPWTPNDHLVALNARVSHMRAIDRSLSDIPDRIREWRLAAPERLVLRVARSRYPSSTRMPSPECAARNRSDPILTAKRQDRAYRIAEYAEMRTFIPPPHGVQDYLDEEEDEAEEEPLDDAGRRRSSEAPCLILYLKIYLPLGPVWLKTMFC</sequence>
<gene>
    <name evidence="3" type="ORF">QYE76_004766</name>
</gene>
<feature type="region of interest" description="Disordered" evidence="2">
    <location>
        <begin position="285"/>
        <end position="310"/>
    </location>
</feature>
<accession>A0AAD8W2S1</accession>
<dbReference type="AlphaFoldDB" id="A0AAD8W2S1"/>
<dbReference type="Proteomes" id="UP001231189">
    <property type="component" value="Unassembled WGS sequence"/>
</dbReference>
<feature type="region of interest" description="Disordered" evidence="2">
    <location>
        <begin position="777"/>
        <end position="802"/>
    </location>
</feature>
<evidence type="ECO:0000313" key="4">
    <source>
        <dbReference type="Proteomes" id="UP001231189"/>
    </source>
</evidence>
<protein>
    <submittedName>
        <fullName evidence="3">Uncharacterized protein</fullName>
    </submittedName>
</protein>
<dbReference type="EMBL" id="JAUUTY010000005">
    <property type="protein sequence ID" value="KAK1630451.1"/>
    <property type="molecule type" value="Genomic_DNA"/>
</dbReference>
<feature type="compositionally biased region" description="Acidic residues" evidence="2">
    <location>
        <begin position="784"/>
        <end position="798"/>
    </location>
</feature>
<keyword evidence="4" id="KW-1185">Reference proteome</keyword>
<evidence type="ECO:0000313" key="3">
    <source>
        <dbReference type="EMBL" id="KAK1630451.1"/>
    </source>
</evidence>
<name>A0AAD8W2S1_LOLMU</name>
<evidence type="ECO:0000256" key="1">
    <source>
        <dbReference type="SAM" id="Coils"/>
    </source>
</evidence>
<organism evidence="3 4">
    <name type="scientific">Lolium multiflorum</name>
    <name type="common">Italian ryegrass</name>
    <name type="synonym">Lolium perenne subsp. multiflorum</name>
    <dbReference type="NCBI Taxonomy" id="4521"/>
    <lineage>
        <taxon>Eukaryota</taxon>
        <taxon>Viridiplantae</taxon>
        <taxon>Streptophyta</taxon>
        <taxon>Embryophyta</taxon>
        <taxon>Tracheophyta</taxon>
        <taxon>Spermatophyta</taxon>
        <taxon>Magnoliopsida</taxon>
        <taxon>Liliopsida</taxon>
        <taxon>Poales</taxon>
        <taxon>Poaceae</taxon>
        <taxon>BOP clade</taxon>
        <taxon>Pooideae</taxon>
        <taxon>Poodae</taxon>
        <taxon>Poeae</taxon>
        <taxon>Poeae Chloroplast Group 2 (Poeae type)</taxon>
        <taxon>Loliodinae</taxon>
        <taxon>Loliinae</taxon>
        <taxon>Lolium</taxon>
    </lineage>
</organism>
<feature type="region of interest" description="Disordered" evidence="2">
    <location>
        <begin position="416"/>
        <end position="448"/>
    </location>
</feature>
<evidence type="ECO:0000256" key="2">
    <source>
        <dbReference type="SAM" id="MobiDB-lite"/>
    </source>
</evidence>
<reference evidence="3" key="1">
    <citation type="submission" date="2023-07" db="EMBL/GenBank/DDBJ databases">
        <title>A chromosome-level genome assembly of Lolium multiflorum.</title>
        <authorList>
            <person name="Chen Y."/>
            <person name="Copetti D."/>
            <person name="Kolliker R."/>
            <person name="Studer B."/>
        </authorList>
    </citation>
    <scope>NUCLEOTIDE SEQUENCE</scope>
    <source>
        <strain evidence="3">02402/16</strain>
        <tissue evidence="3">Leaf</tissue>
    </source>
</reference>
<comment type="caution">
    <text evidence="3">The sequence shown here is derived from an EMBL/GenBank/DDBJ whole genome shotgun (WGS) entry which is preliminary data.</text>
</comment>
<keyword evidence="1" id="KW-0175">Coiled coil</keyword>
<feature type="coiled-coil region" evidence="1">
    <location>
        <begin position="565"/>
        <end position="641"/>
    </location>
</feature>
<proteinExistence type="predicted"/>